<reference evidence="1 2" key="2">
    <citation type="journal article" date="2012" name="PLoS Pathog.">
        <title>Diverse lifestyles and strategies of plant pathogenesis encoded in the genomes of eighteen Dothideomycetes fungi.</title>
        <authorList>
            <person name="Ohm R.A."/>
            <person name="Feau N."/>
            <person name="Henrissat B."/>
            <person name="Schoch C.L."/>
            <person name="Horwitz B.A."/>
            <person name="Barry K.W."/>
            <person name="Condon B.J."/>
            <person name="Copeland A.C."/>
            <person name="Dhillon B."/>
            <person name="Glaser F."/>
            <person name="Hesse C.N."/>
            <person name="Kosti I."/>
            <person name="LaButti K."/>
            <person name="Lindquist E.A."/>
            <person name="Lucas S."/>
            <person name="Salamov A.A."/>
            <person name="Bradshaw R.E."/>
            <person name="Ciuffetti L."/>
            <person name="Hamelin R.C."/>
            <person name="Kema G.H.J."/>
            <person name="Lawrence C."/>
            <person name="Scott J.A."/>
            <person name="Spatafora J.W."/>
            <person name="Turgeon B.G."/>
            <person name="de Wit P.J.G.M."/>
            <person name="Zhong S."/>
            <person name="Goodwin S.B."/>
            <person name="Grigoriev I.V."/>
        </authorList>
    </citation>
    <scope>NUCLEOTIDE SEQUENCE [LARGE SCALE GENOMIC DNA]</scope>
    <source>
        <strain evidence="2">NZE10 / CBS 128990</strain>
    </source>
</reference>
<dbReference type="InterPro" id="IPR036047">
    <property type="entry name" value="F-box-like_dom_sf"/>
</dbReference>
<dbReference type="EMBL" id="KB446539">
    <property type="protein sequence ID" value="EME44386.1"/>
    <property type="molecule type" value="Genomic_DNA"/>
</dbReference>
<organism evidence="1 2">
    <name type="scientific">Dothistroma septosporum (strain NZE10 / CBS 128990)</name>
    <name type="common">Red band needle blight fungus</name>
    <name type="synonym">Mycosphaerella pini</name>
    <dbReference type="NCBI Taxonomy" id="675120"/>
    <lineage>
        <taxon>Eukaryota</taxon>
        <taxon>Fungi</taxon>
        <taxon>Dikarya</taxon>
        <taxon>Ascomycota</taxon>
        <taxon>Pezizomycotina</taxon>
        <taxon>Dothideomycetes</taxon>
        <taxon>Dothideomycetidae</taxon>
        <taxon>Mycosphaerellales</taxon>
        <taxon>Mycosphaerellaceae</taxon>
        <taxon>Dothistroma</taxon>
    </lineage>
</organism>
<dbReference type="AlphaFoldDB" id="N1PM07"/>
<dbReference type="CDD" id="cd09917">
    <property type="entry name" value="F-box_SF"/>
    <property type="match status" value="1"/>
</dbReference>
<sequence>MSAIAMTLTGEMSMDMLVSLSPFEAAHANACYETSLDILLEGAIPTPVHMTDSGTSAAQQVLAVTELLELILFSLPVHDLSLCQRTCRSFHRTIRGSCDLKQRLFLEPVNLNNNVLRLNPLLLRLGESTGSISHIYNFVMPEDLERL</sequence>
<accession>N1PM07</accession>
<dbReference type="Proteomes" id="UP000016933">
    <property type="component" value="Unassembled WGS sequence"/>
</dbReference>
<keyword evidence="2" id="KW-1185">Reference proteome</keyword>
<dbReference type="HOGENOM" id="CLU_1768008_0_0_1"/>
<name>N1PM07_DOTSN</name>
<evidence type="ECO:0000313" key="1">
    <source>
        <dbReference type="EMBL" id="EME44386.1"/>
    </source>
</evidence>
<dbReference type="SUPFAM" id="SSF81383">
    <property type="entry name" value="F-box domain"/>
    <property type="match status" value="1"/>
</dbReference>
<reference evidence="2" key="1">
    <citation type="journal article" date="2012" name="PLoS Genet.">
        <title>The genomes of the fungal plant pathogens Cladosporium fulvum and Dothistroma septosporum reveal adaptation to different hosts and lifestyles but also signatures of common ancestry.</title>
        <authorList>
            <person name="de Wit P.J.G.M."/>
            <person name="van der Burgt A."/>
            <person name="Oekmen B."/>
            <person name="Stergiopoulos I."/>
            <person name="Abd-Elsalam K.A."/>
            <person name="Aerts A.L."/>
            <person name="Bahkali A.H."/>
            <person name="Beenen H.G."/>
            <person name="Chettri P."/>
            <person name="Cox M.P."/>
            <person name="Datema E."/>
            <person name="de Vries R.P."/>
            <person name="Dhillon B."/>
            <person name="Ganley A.R."/>
            <person name="Griffiths S.A."/>
            <person name="Guo Y."/>
            <person name="Hamelin R.C."/>
            <person name="Henrissat B."/>
            <person name="Kabir M.S."/>
            <person name="Jashni M.K."/>
            <person name="Kema G."/>
            <person name="Klaubauf S."/>
            <person name="Lapidus A."/>
            <person name="Levasseur A."/>
            <person name="Lindquist E."/>
            <person name="Mehrabi R."/>
            <person name="Ohm R.A."/>
            <person name="Owen T.J."/>
            <person name="Salamov A."/>
            <person name="Schwelm A."/>
            <person name="Schijlen E."/>
            <person name="Sun H."/>
            <person name="van den Burg H.A."/>
            <person name="van Ham R.C.H.J."/>
            <person name="Zhang S."/>
            <person name="Goodwin S.B."/>
            <person name="Grigoriev I.V."/>
            <person name="Collemare J."/>
            <person name="Bradshaw R.E."/>
        </authorList>
    </citation>
    <scope>NUCLEOTIDE SEQUENCE [LARGE SCALE GENOMIC DNA]</scope>
    <source>
        <strain evidence="2">NZE10 / CBS 128990</strain>
    </source>
</reference>
<gene>
    <name evidence="1" type="ORF">DOTSEDRAFT_34836</name>
</gene>
<protein>
    <submittedName>
        <fullName evidence="1">Uncharacterized protein</fullName>
    </submittedName>
</protein>
<dbReference type="OrthoDB" id="3800738at2759"/>
<proteinExistence type="predicted"/>
<evidence type="ECO:0000313" key="2">
    <source>
        <dbReference type="Proteomes" id="UP000016933"/>
    </source>
</evidence>